<comment type="caution">
    <text evidence="2">The sequence shown here is derived from an EMBL/GenBank/DDBJ whole genome shotgun (WGS) entry which is preliminary data.</text>
</comment>
<organism evidence="2 3">
    <name type="scientific">Pogonophryne albipinna</name>
    <dbReference type="NCBI Taxonomy" id="1090488"/>
    <lineage>
        <taxon>Eukaryota</taxon>
        <taxon>Metazoa</taxon>
        <taxon>Chordata</taxon>
        <taxon>Craniata</taxon>
        <taxon>Vertebrata</taxon>
        <taxon>Euteleostomi</taxon>
        <taxon>Actinopterygii</taxon>
        <taxon>Neopterygii</taxon>
        <taxon>Teleostei</taxon>
        <taxon>Neoteleostei</taxon>
        <taxon>Acanthomorphata</taxon>
        <taxon>Eupercaria</taxon>
        <taxon>Perciformes</taxon>
        <taxon>Notothenioidei</taxon>
        <taxon>Pogonophryne</taxon>
    </lineage>
</organism>
<name>A0AAD6ACJ3_9TELE</name>
<keyword evidence="3" id="KW-1185">Reference proteome</keyword>
<sequence>MNVSSLNSTSPGSRSIAAAVYKNVIIFYSNPRYILFIHLVMNDMLQLTLSTLLHIISYTLNTFSLLLPPPPHPRRHGHLQHASQSGRHGGGVLRRYLPPAAPL</sequence>
<dbReference type="AlphaFoldDB" id="A0AAD6ACJ3"/>
<dbReference type="EMBL" id="JAPTMU010000076">
    <property type="protein sequence ID" value="KAJ4922329.1"/>
    <property type="molecule type" value="Genomic_DNA"/>
</dbReference>
<proteinExistence type="predicted"/>
<gene>
    <name evidence="2" type="ORF">JOQ06_022864</name>
</gene>
<evidence type="ECO:0000313" key="3">
    <source>
        <dbReference type="Proteomes" id="UP001219934"/>
    </source>
</evidence>
<feature type="region of interest" description="Disordered" evidence="1">
    <location>
        <begin position="73"/>
        <end position="103"/>
    </location>
</feature>
<evidence type="ECO:0000313" key="2">
    <source>
        <dbReference type="EMBL" id="KAJ4922329.1"/>
    </source>
</evidence>
<reference evidence="2" key="1">
    <citation type="submission" date="2022-11" db="EMBL/GenBank/DDBJ databases">
        <title>Chromosome-level genome of Pogonophryne albipinna.</title>
        <authorList>
            <person name="Jo E."/>
        </authorList>
    </citation>
    <scope>NUCLEOTIDE SEQUENCE</scope>
    <source>
        <strain evidence="2">SGF0006</strain>
        <tissue evidence="2">Muscle</tissue>
    </source>
</reference>
<protein>
    <submittedName>
        <fullName evidence="2">Uncharacterized protein</fullName>
    </submittedName>
</protein>
<evidence type="ECO:0000256" key="1">
    <source>
        <dbReference type="SAM" id="MobiDB-lite"/>
    </source>
</evidence>
<accession>A0AAD6ACJ3</accession>
<dbReference type="Proteomes" id="UP001219934">
    <property type="component" value="Unassembled WGS sequence"/>
</dbReference>